<evidence type="ECO:0000256" key="2">
    <source>
        <dbReference type="ARBA" id="ARBA00023015"/>
    </source>
</evidence>
<name>A0A1F5R496_9BACT</name>
<gene>
    <name evidence="6" type="ORF">A2024_08360</name>
</gene>
<keyword evidence="2" id="KW-0805">Transcription regulation</keyword>
<protein>
    <recommendedName>
        <fullName evidence="5">Response regulatory domain-containing protein</fullName>
    </recommendedName>
</protein>
<dbReference type="SUPFAM" id="SSF52172">
    <property type="entry name" value="CheY-like"/>
    <property type="match status" value="1"/>
</dbReference>
<dbReference type="InterPro" id="IPR001789">
    <property type="entry name" value="Sig_transdc_resp-reg_receiver"/>
</dbReference>
<keyword evidence="1 4" id="KW-0597">Phosphoprotein</keyword>
<dbReference type="GO" id="GO:0000160">
    <property type="term" value="P:phosphorelay signal transduction system"/>
    <property type="evidence" value="ECO:0007669"/>
    <property type="project" value="InterPro"/>
</dbReference>
<feature type="domain" description="Response regulatory" evidence="5">
    <location>
        <begin position="11"/>
        <end position="125"/>
    </location>
</feature>
<dbReference type="Gene3D" id="2.40.50.100">
    <property type="match status" value="1"/>
</dbReference>
<dbReference type="InterPro" id="IPR050595">
    <property type="entry name" value="Bact_response_regulator"/>
</dbReference>
<comment type="caution">
    <text evidence="6">The sequence shown here is derived from an EMBL/GenBank/DDBJ whole genome shotgun (WGS) entry which is preliminary data.</text>
</comment>
<evidence type="ECO:0000256" key="3">
    <source>
        <dbReference type="ARBA" id="ARBA00023163"/>
    </source>
</evidence>
<organism evidence="6 7">
    <name type="scientific">Candidatus Edwardsbacteria bacterium GWF2_54_11</name>
    <dbReference type="NCBI Taxonomy" id="1817851"/>
    <lineage>
        <taxon>Bacteria</taxon>
        <taxon>Candidatus Edwardsiibacteriota</taxon>
    </lineage>
</organism>
<dbReference type="AlphaFoldDB" id="A0A1F5R496"/>
<evidence type="ECO:0000313" key="7">
    <source>
        <dbReference type="Proteomes" id="UP000177230"/>
    </source>
</evidence>
<dbReference type="SUPFAM" id="SSF51230">
    <property type="entry name" value="Single hybrid motif"/>
    <property type="match status" value="1"/>
</dbReference>
<dbReference type="Proteomes" id="UP000177230">
    <property type="component" value="Unassembled WGS sequence"/>
</dbReference>
<dbReference type="EMBL" id="MFFM01000042">
    <property type="protein sequence ID" value="OGF09292.1"/>
    <property type="molecule type" value="Genomic_DNA"/>
</dbReference>
<dbReference type="InterPro" id="IPR011053">
    <property type="entry name" value="Single_hybrid_motif"/>
</dbReference>
<reference evidence="6 7" key="1">
    <citation type="journal article" date="2016" name="Nat. Commun.">
        <title>Thousands of microbial genomes shed light on interconnected biogeochemical processes in an aquifer system.</title>
        <authorList>
            <person name="Anantharaman K."/>
            <person name="Brown C.T."/>
            <person name="Hug L.A."/>
            <person name="Sharon I."/>
            <person name="Castelle C.J."/>
            <person name="Probst A.J."/>
            <person name="Thomas B.C."/>
            <person name="Singh A."/>
            <person name="Wilkins M.J."/>
            <person name="Karaoz U."/>
            <person name="Brodie E.L."/>
            <person name="Williams K.H."/>
            <person name="Hubbard S.S."/>
            <person name="Banfield J.F."/>
        </authorList>
    </citation>
    <scope>NUCLEOTIDE SEQUENCE [LARGE SCALE GENOMIC DNA]</scope>
</reference>
<dbReference type="SMART" id="SM00448">
    <property type="entry name" value="REC"/>
    <property type="match status" value="1"/>
</dbReference>
<sequence>MGDETMPDKLKILVVDDELPVCKSIASVLENRNSSVETALSGEEALKRDLKQRYDLIITDLMMPGISGLEVLAAIKKRRPRTAVIMITGFPTIKTAVESIKAGAFDYLPKPFTPQDLRNIVQRVKASRKTDRTFEIDPKIKTHQPQLYCIPDNSWVQVDRDGLVTVGIHHKFLKGLGPASAIELPEVGDKIIQGEAYAVIRDTKKHSHRLWMPVSGQIVSVNKEIKNDMSLLEREPYGRGWLVKVSPTQLEDDLNSLLVLNP</sequence>
<accession>A0A1F5R496</accession>
<dbReference type="InterPro" id="IPR011006">
    <property type="entry name" value="CheY-like_superfamily"/>
</dbReference>
<dbReference type="PROSITE" id="PS50110">
    <property type="entry name" value="RESPONSE_REGULATORY"/>
    <property type="match status" value="1"/>
</dbReference>
<proteinExistence type="predicted"/>
<feature type="modified residue" description="4-aspartylphosphate" evidence="4">
    <location>
        <position position="60"/>
    </location>
</feature>
<keyword evidence="3" id="KW-0804">Transcription</keyword>
<dbReference type="Pfam" id="PF00072">
    <property type="entry name" value="Response_reg"/>
    <property type="match status" value="1"/>
</dbReference>
<dbReference type="PANTHER" id="PTHR44591">
    <property type="entry name" value="STRESS RESPONSE REGULATOR PROTEIN 1"/>
    <property type="match status" value="1"/>
</dbReference>
<evidence type="ECO:0000256" key="4">
    <source>
        <dbReference type="PROSITE-ProRule" id="PRU00169"/>
    </source>
</evidence>
<evidence type="ECO:0000259" key="5">
    <source>
        <dbReference type="PROSITE" id="PS50110"/>
    </source>
</evidence>
<evidence type="ECO:0000313" key="6">
    <source>
        <dbReference type="EMBL" id="OGF09292.1"/>
    </source>
</evidence>
<dbReference type="FunFam" id="3.40.50.2300:FF:000018">
    <property type="entry name" value="DNA-binding transcriptional regulator NtrC"/>
    <property type="match status" value="1"/>
</dbReference>
<dbReference type="Pfam" id="PF01597">
    <property type="entry name" value="GCV_H"/>
    <property type="match status" value="1"/>
</dbReference>
<dbReference type="Gene3D" id="3.40.50.2300">
    <property type="match status" value="1"/>
</dbReference>
<dbReference type="InterPro" id="IPR033753">
    <property type="entry name" value="GCV_H/Fam206"/>
</dbReference>
<dbReference type="CDD" id="cd06848">
    <property type="entry name" value="GCS_H"/>
    <property type="match status" value="1"/>
</dbReference>
<dbReference type="PANTHER" id="PTHR44591:SF3">
    <property type="entry name" value="RESPONSE REGULATORY DOMAIN-CONTAINING PROTEIN"/>
    <property type="match status" value="1"/>
</dbReference>
<evidence type="ECO:0000256" key="1">
    <source>
        <dbReference type="ARBA" id="ARBA00022553"/>
    </source>
</evidence>